<protein>
    <recommendedName>
        <fullName evidence="1">Protein-serine/threonine kinase</fullName>
        <ecNumber evidence="1">2.7.11.-</ecNumber>
    </recommendedName>
</protein>
<evidence type="ECO:0000313" key="3">
    <source>
        <dbReference type="Proteomes" id="UP000075901"/>
    </source>
</evidence>
<dbReference type="GO" id="GO:0004740">
    <property type="term" value="F:pyruvate dehydrogenase (acetyl-transferring) kinase activity"/>
    <property type="evidence" value="ECO:0007669"/>
    <property type="project" value="TreeGrafter"/>
</dbReference>
<evidence type="ECO:0000256" key="1">
    <source>
        <dbReference type="RuleBase" id="RU366032"/>
    </source>
</evidence>
<dbReference type="InterPro" id="IPR036890">
    <property type="entry name" value="HATPase_C_sf"/>
</dbReference>
<dbReference type="Gene3D" id="3.30.565.10">
    <property type="entry name" value="Histidine kinase-like ATPase, C-terminal domain"/>
    <property type="match status" value="1"/>
</dbReference>
<dbReference type="GO" id="GO:0010906">
    <property type="term" value="P:regulation of glucose metabolic process"/>
    <property type="evidence" value="ECO:0007669"/>
    <property type="project" value="TreeGrafter"/>
</dbReference>
<comment type="similarity">
    <text evidence="1">Belongs to the PDK/BCKDK protein kinase family.</text>
</comment>
<sequence length="84" mass="9448">MTLGYGYGLPISRLYARYFHGDLVLFSCEGYGSDAIIYLKAFSDEANELLPIFNKTSTRFYKATVPTGDWSNQVKGKKTKPIVI</sequence>
<dbReference type="GO" id="GO:0005524">
    <property type="term" value="F:ATP binding"/>
    <property type="evidence" value="ECO:0007669"/>
    <property type="project" value="UniProtKB-UniRule"/>
</dbReference>
<dbReference type="EnsemblMetazoa" id="AMAM018343-RA">
    <property type="protein sequence ID" value="AMAM018343-PA"/>
    <property type="gene ID" value="AMAM018343"/>
</dbReference>
<keyword evidence="1" id="KW-0547">Nucleotide-binding</keyword>
<organism evidence="2 3">
    <name type="scientific">Anopheles maculatus</name>
    <dbReference type="NCBI Taxonomy" id="74869"/>
    <lineage>
        <taxon>Eukaryota</taxon>
        <taxon>Metazoa</taxon>
        <taxon>Ecdysozoa</taxon>
        <taxon>Arthropoda</taxon>
        <taxon>Hexapoda</taxon>
        <taxon>Insecta</taxon>
        <taxon>Pterygota</taxon>
        <taxon>Neoptera</taxon>
        <taxon>Endopterygota</taxon>
        <taxon>Diptera</taxon>
        <taxon>Nematocera</taxon>
        <taxon>Culicoidea</taxon>
        <taxon>Culicidae</taxon>
        <taxon>Anophelinae</taxon>
        <taxon>Anopheles</taxon>
        <taxon>Anopheles maculatus group</taxon>
    </lineage>
</organism>
<dbReference type="VEuPathDB" id="VectorBase:AMAM018343"/>
<dbReference type="SUPFAM" id="SSF55874">
    <property type="entry name" value="ATPase domain of HSP90 chaperone/DNA topoisomerase II/histidine kinase"/>
    <property type="match status" value="1"/>
</dbReference>
<dbReference type="GO" id="GO:0005759">
    <property type="term" value="C:mitochondrial matrix"/>
    <property type="evidence" value="ECO:0007669"/>
    <property type="project" value="UniProtKB-SubCell"/>
</dbReference>
<dbReference type="PANTHER" id="PTHR11947:SF3">
    <property type="entry name" value="[PYRUVATE DEHYDROGENASE (ACETYL-TRANSFERRING)] KINASE, MITOCHONDRIAL"/>
    <property type="match status" value="1"/>
</dbReference>
<reference evidence="2" key="2">
    <citation type="submission" date="2020-05" db="UniProtKB">
        <authorList>
            <consortium name="EnsemblMetazoa"/>
        </authorList>
    </citation>
    <scope>IDENTIFICATION</scope>
    <source>
        <strain evidence="2">maculatus3</strain>
    </source>
</reference>
<dbReference type="InterPro" id="IPR039028">
    <property type="entry name" value="BCKD/PDK"/>
</dbReference>
<dbReference type="Proteomes" id="UP000075901">
    <property type="component" value="Unassembled WGS sequence"/>
</dbReference>
<keyword evidence="1" id="KW-0808">Transferase</keyword>
<keyword evidence="3" id="KW-1185">Reference proteome</keyword>
<keyword evidence="1" id="KW-0067">ATP-binding</keyword>
<dbReference type="PANTHER" id="PTHR11947">
    <property type="entry name" value="PYRUVATE DEHYDROGENASE KINASE"/>
    <property type="match status" value="1"/>
</dbReference>
<reference evidence="3" key="1">
    <citation type="submission" date="2013-09" db="EMBL/GenBank/DDBJ databases">
        <title>The Genome Sequence of Anopheles maculatus species B.</title>
        <authorList>
            <consortium name="The Broad Institute Genomics Platform"/>
            <person name="Neafsey D.E."/>
            <person name="Besansky N."/>
            <person name="Howell P."/>
            <person name="Walton C."/>
            <person name="Young S.K."/>
            <person name="Zeng Q."/>
            <person name="Gargeya S."/>
            <person name="Fitzgerald M."/>
            <person name="Haas B."/>
            <person name="Abouelleil A."/>
            <person name="Allen A.W."/>
            <person name="Alvarado L."/>
            <person name="Arachchi H.M."/>
            <person name="Berlin A.M."/>
            <person name="Chapman S.B."/>
            <person name="Gainer-Dewar J."/>
            <person name="Goldberg J."/>
            <person name="Griggs A."/>
            <person name="Gujja S."/>
            <person name="Hansen M."/>
            <person name="Howarth C."/>
            <person name="Imamovic A."/>
            <person name="Ireland A."/>
            <person name="Larimer J."/>
            <person name="McCowan C."/>
            <person name="Murphy C."/>
            <person name="Pearson M."/>
            <person name="Poon T.W."/>
            <person name="Priest M."/>
            <person name="Roberts A."/>
            <person name="Saif S."/>
            <person name="Shea T."/>
            <person name="Sisk P."/>
            <person name="Sykes S."/>
            <person name="Wortman J."/>
            <person name="Nusbaum C."/>
            <person name="Birren B."/>
        </authorList>
    </citation>
    <scope>NUCLEOTIDE SEQUENCE [LARGE SCALE GENOMIC DNA]</scope>
    <source>
        <strain evidence="3">maculatus3</strain>
    </source>
</reference>
<dbReference type="AlphaFoldDB" id="A0A182T2K0"/>
<keyword evidence="1" id="KW-0496">Mitochondrion</keyword>
<accession>A0A182T2K0</accession>
<proteinExistence type="inferred from homology"/>
<evidence type="ECO:0000313" key="2">
    <source>
        <dbReference type="EnsemblMetazoa" id="AMAM018343-PA"/>
    </source>
</evidence>
<name>A0A182T2K0_9DIPT</name>
<dbReference type="EC" id="2.7.11.-" evidence="1"/>
<keyword evidence="1" id="KW-0418">Kinase</keyword>
<comment type="subcellular location">
    <subcellularLocation>
        <location evidence="1">Mitochondrion matrix</location>
    </subcellularLocation>
</comment>